<dbReference type="OrthoDB" id="9944680at2759"/>
<keyword evidence="3" id="KW-0732">Signal</keyword>
<feature type="signal peptide" evidence="3">
    <location>
        <begin position="1"/>
        <end position="28"/>
    </location>
</feature>
<sequence>MLVPSKIQTMFAAFYVCLVFWCLDSAAGAELAPPRNVTMVTLNTQYTLCWDWDHTGNVTFTTQHIARYKLNSKKKSPIWSTVCKDILDRSCDLTLLNLYYLGIHVLRVRASVNGRHSDWVQKEFSPDKDAALGPPTNVILTPAGSDLEVTIFDPLSSNNSSMKELIPTLAYHIMYWERSVDSQASQTHQTLTSSINIVILPNLKPWTWYCVIVQSRYDYYNKGSNFTSPHCMQTEGATPWWEIFLYFLGSLVTCFLVMFPSVYSSFWCYKTLKATLFPSHQLPMHFKEFFGTSPGSDVPCLLTPESESELLCDNVTVRLEPAILEVHDLPPENLPAPLLGLKPGSSAQHSRHDSSSSGDSGVYSTGGRSNSQQPNTSQPIAGVIDCWNGLDAEQVKMQEMALVLNSRPKIPADEGIVDMCV</sequence>
<dbReference type="InterPro" id="IPR015373">
    <property type="entry name" value="Interferon/interleukin_rcp_dom"/>
</dbReference>
<name>A0A6P7H481_9TELE</name>
<feature type="region of interest" description="Disordered" evidence="1">
    <location>
        <begin position="337"/>
        <end position="380"/>
    </location>
</feature>
<keyword evidence="2" id="KW-0472">Membrane</keyword>
<dbReference type="AlphaFoldDB" id="A0A6P7H481"/>
<evidence type="ECO:0000313" key="5">
    <source>
        <dbReference type="Proteomes" id="UP000515145"/>
    </source>
</evidence>
<keyword evidence="5" id="KW-1185">Reference proteome</keyword>
<dbReference type="InterPro" id="IPR013783">
    <property type="entry name" value="Ig-like_fold"/>
</dbReference>
<reference evidence="6" key="1">
    <citation type="submission" date="2025-08" db="UniProtKB">
        <authorList>
            <consortium name="RefSeq"/>
        </authorList>
    </citation>
    <scope>IDENTIFICATION</scope>
</reference>
<feature type="compositionally biased region" description="Low complexity" evidence="1">
    <location>
        <begin position="355"/>
        <end position="367"/>
    </location>
</feature>
<feature type="compositionally biased region" description="Polar residues" evidence="1">
    <location>
        <begin position="368"/>
        <end position="379"/>
    </location>
</feature>
<accession>A0A6P7H481</accession>
<dbReference type="GO" id="GO:0004904">
    <property type="term" value="F:interferon receptor activity"/>
    <property type="evidence" value="ECO:0007669"/>
    <property type="project" value="TreeGrafter"/>
</dbReference>
<dbReference type="GeneID" id="114426579"/>
<dbReference type="GO" id="GO:0005886">
    <property type="term" value="C:plasma membrane"/>
    <property type="evidence" value="ECO:0007669"/>
    <property type="project" value="TreeGrafter"/>
</dbReference>
<dbReference type="PANTHER" id="PTHR20859:SF85">
    <property type="entry name" value="INTERFERON ALPHA_BETA RECEPTOR 1 ISOFORM X1"/>
    <property type="match status" value="1"/>
</dbReference>
<dbReference type="Proteomes" id="UP000515145">
    <property type="component" value="Chromosome 21"/>
</dbReference>
<dbReference type="PROSITE" id="PS50853">
    <property type="entry name" value="FN3"/>
    <property type="match status" value="1"/>
</dbReference>
<dbReference type="SUPFAM" id="SSF49265">
    <property type="entry name" value="Fibronectin type III"/>
    <property type="match status" value="2"/>
</dbReference>
<dbReference type="Gene3D" id="2.60.40.10">
    <property type="entry name" value="Immunoglobulins"/>
    <property type="match status" value="2"/>
</dbReference>
<evidence type="ECO:0000256" key="1">
    <source>
        <dbReference type="SAM" id="MobiDB-lite"/>
    </source>
</evidence>
<evidence type="ECO:0000313" key="6">
    <source>
        <dbReference type="RefSeq" id="XP_028249885.1"/>
    </source>
</evidence>
<dbReference type="InParanoid" id="A0A6P7H481"/>
<evidence type="ECO:0000259" key="4">
    <source>
        <dbReference type="PROSITE" id="PS50853"/>
    </source>
</evidence>
<keyword evidence="2" id="KW-1133">Transmembrane helix</keyword>
<dbReference type="InterPro" id="IPR003961">
    <property type="entry name" value="FN3_dom"/>
</dbReference>
<dbReference type="InterPro" id="IPR036116">
    <property type="entry name" value="FN3_sf"/>
</dbReference>
<feature type="chain" id="PRO_5027590436" evidence="3">
    <location>
        <begin position="29"/>
        <end position="421"/>
    </location>
</feature>
<dbReference type="CDD" id="cd00063">
    <property type="entry name" value="FN3"/>
    <property type="match status" value="1"/>
</dbReference>
<dbReference type="PANTHER" id="PTHR20859">
    <property type="entry name" value="INTERFERON/INTERLEUKIN RECEPTOR"/>
    <property type="match status" value="1"/>
</dbReference>
<evidence type="ECO:0000256" key="2">
    <source>
        <dbReference type="SAM" id="Phobius"/>
    </source>
</evidence>
<evidence type="ECO:0000256" key="3">
    <source>
        <dbReference type="SAM" id="SignalP"/>
    </source>
</evidence>
<keyword evidence="2" id="KW-0812">Transmembrane</keyword>
<protein>
    <submittedName>
        <fullName evidence="6">Interferon alpha/beta receptor 1b-like</fullName>
    </submittedName>
</protein>
<proteinExistence type="predicted"/>
<dbReference type="InterPro" id="IPR050650">
    <property type="entry name" value="Type-II_Cytokine-TF_Rcpt"/>
</dbReference>
<organism evidence="5 6">
    <name type="scientific">Parambassis ranga</name>
    <name type="common">Indian glassy fish</name>
    <dbReference type="NCBI Taxonomy" id="210632"/>
    <lineage>
        <taxon>Eukaryota</taxon>
        <taxon>Metazoa</taxon>
        <taxon>Chordata</taxon>
        <taxon>Craniata</taxon>
        <taxon>Vertebrata</taxon>
        <taxon>Euteleostomi</taxon>
        <taxon>Actinopterygii</taxon>
        <taxon>Neopterygii</taxon>
        <taxon>Teleostei</taxon>
        <taxon>Neoteleostei</taxon>
        <taxon>Acanthomorphata</taxon>
        <taxon>Ovalentaria</taxon>
        <taxon>Ambassidae</taxon>
        <taxon>Parambassis</taxon>
    </lineage>
</organism>
<feature type="transmembrane region" description="Helical" evidence="2">
    <location>
        <begin position="240"/>
        <end position="263"/>
    </location>
</feature>
<dbReference type="RefSeq" id="XP_028249885.1">
    <property type="nucleotide sequence ID" value="XM_028394084.1"/>
</dbReference>
<dbReference type="Pfam" id="PF01108">
    <property type="entry name" value="Tissue_fac"/>
    <property type="match status" value="1"/>
</dbReference>
<gene>
    <name evidence="6" type="primary">LOC114426579</name>
</gene>
<feature type="domain" description="Fibronectin type-III" evidence="4">
    <location>
        <begin position="134"/>
        <end position="237"/>
    </location>
</feature>
<dbReference type="Pfam" id="PF09294">
    <property type="entry name" value="Interfer-bind"/>
    <property type="match status" value="1"/>
</dbReference>